<organism evidence="1 2">
    <name type="scientific">Zizania palustris</name>
    <name type="common">Northern wild rice</name>
    <dbReference type="NCBI Taxonomy" id="103762"/>
    <lineage>
        <taxon>Eukaryota</taxon>
        <taxon>Viridiplantae</taxon>
        <taxon>Streptophyta</taxon>
        <taxon>Embryophyta</taxon>
        <taxon>Tracheophyta</taxon>
        <taxon>Spermatophyta</taxon>
        <taxon>Magnoliopsida</taxon>
        <taxon>Liliopsida</taxon>
        <taxon>Poales</taxon>
        <taxon>Poaceae</taxon>
        <taxon>BOP clade</taxon>
        <taxon>Oryzoideae</taxon>
        <taxon>Oryzeae</taxon>
        <taxon>Zizaniinae</taxon>
        <taxon>Zizania</taxon>
    </lineage>
</organism>
<reference evidence="1" key="2">
    <citation type="submission" date="2021-02" db="EMBL/GenBank/DDBJ databases">
        <authorList>
            <person name="Kimball J.A."/>
            <person name="Haas M.W."/>
            <person name="Macchietto M."/>
            <person name="Kono T."/>
            <person name="Duquette J."/>
            <person name="Shao M."/>
        </authorList>
    </citation>
    <scope>NUCLEOTIDE SEQUENCE</scope>
    <source>
        <tissue evidence="1">Fresh leaf tissue</tissue>
    </source>
</reference>
<evidence type="ECO:0000313" key="1">
    <source>
        <dbReference type="EMBL" id="KAG8081957.1"/>
    </source>
</evidence>
<dbReference type="EMBL" id="JAAALK010000086">
    <property type="protein sequence ID" value="KAG8081957.1"/>
    <property type="molecule type" value="Genomic_DNA"/>
</dbReference>
<dbReference type="Proteomes" id="UP000729402">
    <property type="component" value="Unassembled WGS sequence"/>
</dbReference>
<dbReference type="AlphaFoldDB" id="A0A8J5T7M8"/>
<reference evidence="1" key="1">
    <citation type="journal article" date="2021" name="bioRxiv">
        <title>Whole Genome Assembly and Annotation of Northern Wild Rice, Zizania palustris L., Supports a Whole Genome Duplication in the Zizania Genus.</title>
        <authorList>
            <person name="Haas M."/>
            <person name="Kono T."/>
            <person name="Macchietto M."/>
            <person name="Millas R."/>
            <person name="McGilp L."/>
            <person name="Shao M."/>
            <person name="Duquette J."/>
            <person name="Hirsch C.N."/>
            <person name="Kimball J."/>
        </authorList>
    </citation>
    <scope>NUCLEOTIDE SEQUENCE</scope>
    <source>
        <tissue evidence="1">Fresh leaf tissue</tissue>
    </source>
</reference>
<name>A0A8J5T7M8_ZIZPA</name>
<gene>
    <name evidence="1" type="ORF">GUJ93_ZPchr0014g47149</name>
</gene>
<proteinExistence type="predicted"/>
<accession>A0A8J5T7M8</accession>
<sequence length="188" mass="19743">MLELYEQNHAYQVQPSHGNEADGSSARCCNHVSLTLPNLDSVGTMAATVPITDIMVFGGTTNQQRAGTSGSSNALTAVDKNIAAPSTGTPTSAEVAVSRPVAPATPVDPPPTIENGIAADVEMPPAKPEVVNSMPPEPNPVAVRVEETYQPNCVETTNLPTRAVERGMIECLEALKHFDQISLPTNVS</sequence>
<keyword evidence="2" id="KW-1185">Reference proteome</keyword>
<comment type="caution">
    <text evidence="1">The sequence shown here is derived from an EMBL/GenBank/DDBJ whole genome shotgun (WGS) entry which is preliminary data.</text>
</comment>
<evidence type="ECO:0000313" key="2">
    <source>
        <dbReference type="Proteomes" id="UP000729402"/>
    </source>
</evidence>
<protein>
    <submittedName>
        <fullName evidence="1">Uncharacterized protein</fullName>
    </submittedName>
</protein>